<evidence type="ECO:0000313" key="3">
    <source>
        <dbReference type="Proteomes" id="UP000789405"/>
    </source>
</evidence>
<protein>
    <submittedName>
        <fullName evidence="2">26244_t:CDS:1</fullName>
    </submittedName>
</protein>
<dbReference type="PANTHER" id="PTHR23272:SF161">
    <property type="entry name" value="ZINC FINGER BED DOMAIN-CONTAINING PROTEIN RICESLEEPER 1-LIKE"/>
    <property type="match status" value="1"/>
</dbReference>
<sequence length="251" mass="28628">TQWNSTYYILRRFKEIQDELNLLKTAHPELESKPMLDATEILSKSSYLAIADIHLTFIAILQHINHFTANNSHLKEEYKMANLIKTTLNRYWTLLDLNESIKIATILDPISKLLTFPSTNEKEIAIANLQNIIAYTTSTSFDNKRKKFVAIISQQHTIEPGLLVAGELERYLSLLAIDNGSLQWWANNESRFLKLAKIAQDYLAIQSTNVPCEEAFSTAARTISKLHNRLSSKTARASLCLKSWMKNSVEV</sequence>
<accession>A0A9N9J8I6</accession>
<evidence type="ECO:0000259" key="1">
    <source>
        <dbReference type="Pfam" id="PF05699"/>
    </source>
</evidence>
<feature type="non-terminal residue" evidence="2">
    <location>
        <position position="251"/>
    </location>
</feature>
<dbReference type="InterPro" id="IPR012337">
    <property type="entry name" value="RNaseH-like_sf"/>
</dbReference>
<dbReference type="PANTHER" id="PTHR23272">
    <property type="entry name" value="BED FINGER-RELATED"/>
    <property type="match status" value="1"/>
</dbReference>
<dbReference type="GO" id="GO:0046983">
    <property type="term" value="F:protein dimerization activity"/>
    <property type="evidence" value="ECO:0007669"/>
    <property type="project" value="InterPro"/>
</dbReference>
<dbReference type="AlphaFoldDB" id="A0A9N9J8I6"/>
<comment type="caution">
    <text evidence="2">The sequence shown here is derived from an EMBL/GenBank/DDBJ whole genome shotgun (WGS) entry which is preliminary data.</text>
</comment>
<dbReference type="SUPFAM" id="SSF53098">
    <property type="entry name" value="Ribonuclease H-like"/>
    <property type="match status" value="1"/>
</dbReference>
<dbReference type="InterPro" id="IPR008906">
    <property type="entry name" value="HATC_C_dom"/>
</dbReference>
<dbReference type="EMBL" id="CAJVPY010018871">
    <property type="protein sequence ID" value="CAG8769031.1"/>
    <property type="molecule type" value="Genomic_DNA"/>
</dbReference>
<dbReference type="Proteomes" id="UP000789405">
    <property type="component" value="Unassembled WGS sequence"/>
</dbReference>
<proteinExistence type="predicted"/>
<feature type="domain" description="HAT C-terminal dimerisation" evidence="1">
    <location>
        <begin position="167"/>
        <end position="245"/>
    </location>
</feature>
<reference evidence="2" key="1">
    <citation type="submission" date="2021-06" db="EMBL/GenBank/DDBJ databases">
        <authorList>
            <person name="Kallberg Y."/>
            <person name="Tangrot J."/>
            <person name="Rosling A."/>
        </authorList>
    </citation>
    <scope>NUCLEOTIDE SEQUENCE</scope>
    <source>
        <strain evidence="2">MA453B</strain>
    </source>
</reference>
<dbReference type="Pfam" id="PF05699">
    <property type="entry name" value="Dimer_Tnp_hAT"/>
    <property type="match status" value="1"/>
</dbReference>
<gene>
    <name evidence="2" type="ORF">DERYTH_LOCUS18509</name>
</gene>
<organism evidence="2 3">
    <name type="scientific">Dentiscutata erythropus</name>
    <dbReference type="NCBI Taxonomy" id="1348616"/>
    <lineage>
        <taxon>Eukaryota</taxon>
        <taxon>Fungi</taxon>
        <taxon>Fungi incertae sedis</taxon>
        <taxon>Mucoromycota</taxon>
        <taxon>Glomeromycotina</taxon>
        <taxon>Glomeromycetes</taxon>
        <taxon>Diversisporales</taxon>
        <taxon>Gigasporaceae</taxon>
        <taxon>Dentiscutata</taxon>
    </lineage>
</organism>
<dbReference type="OrthoDB" id="2413521at2759"/>
<name>A0A9N9J8I6_9GLOM</name>
<evidence type="ECO:0000313" key="2">
    <source>
        <dbReference type="EMBL" id="CAG8769031.1"/>
    </source>
</evidence>
<keyword evidence="3" id="KW-1185">Reference proteome</keyword>